<dbReference type="FunFam" id="1.10.10.740:FF:000001">
    <property type="entry name" value="Cysteine-rich secretory protein 2"/>
    <property type="match status" value="1"/>
</dbReference>
<dbReference type="InParanoid" id="A0A671VSM2"/>
<dbReference type="PROSITE" id="PS01010">
    <property type="entry name" value="CRISP_2"/>
    <property type="match status" value="1"/>
</dbReference>
<evidence type="ECO:0000256" key="3">
    <source>
        <dbReference type="PROSITE-ProRule" id="PRU01005"/>
    </source>
</evidence>
<comment type="caution">
    <text evidence="3">Lacks conserved residue(s) required for the propagation of feature annotation.</text>
</comment>
<dbReference type="Ensembl" id="ENSSAUT00010029071.1">
    <property type="protein sequence ID" value="ENSSAUP00010027561.1"/>
    <property type="gene ID" value="ENSSAUG00010011907.1"/>
</dbReference>
<name>A0A671VSM2_SPAAU</name>
<dbReference type="Gene3D" id="1.10.10.740">
    <property type="entry name" value="Crisp domain"/>
    <property type="match status" value="1"/>
</dbReference>
<dbReference type="SUPFAM" id="SSF57546">
    <property type="entry name" value="Crisp domain-like"/>
    <property type="match status" value="1"/>
</dbReference>
<dbReference type="InterPro" id="IPR013871">
    <property type="entry name" value="Cysteine_rich_secretory"/>
</dbReference>
<dbReference type="AlphaFoldDB" id="A0A671VSM2"/>
<dbReference type="InterPro" id="IPR003582">
    <property type="entry name" value="ShKT_dom"/>
</dbReference>
<keyword evidence="2 3" id="KW-1015">Disulfide bond</keyword>
<evidence type="ECO:0000256" key="2">
    <source>
        <dbReference type="ARBA" id="ARBA00023157"/>
    </source>
</evidence>
<dbReference type="PANTHER" id="PTHR10334">
    <property type="entry name" value="CYSTEINE-RICH SECRETORY PROTEIN-RELATED"/>
    <property type="match status" value="1"/>
</dbReference>
<feature type="disulfide bond" evidence="3">
    <location>
        <begin position="222"/>
        <end position="240"/>
    </location>
</feature>
<comment type="similarity">
    <text evidence="1">Belongs to the CRISP family.</text>
</comment>
<dbReference type="Proteomes" id="UP000472265">
    <property type="component" value="Chromosome 22"/>
</dbReference>
<dbReference type="PRINTS" id="PR00837">
    <property type="entry name" value="V5TPXLIKE"/>
</dbReference>
<reference evidence="5" key="3">
    <citation type="submission" date="2025-09" db="UniProtKB">
        <authorList>
            <consortium name="Ensembl"/>
        </authorList>
    </citation>
    <scope>IDENTIFICATION</scope>
</reference>
<gene>
    <name evidence="5" type="primary">CRISP3</name>
</gene>
<dbReference type="FunFam" id="3.40.33.10:FF:000005">
    <property type="entry name" value="Cysteine-rich secretory protein 2"/>
    <property type="match status" value="1"/>
</dbReference>
<reference evidence="5" key="1">
    <citation type="submission" date="2021-04" db="EMBL/GenBank/DDBJ databases">
        <authorList>
            <consortium name="Wellcome Sanger Institute Data Sharing"/>
        </authorList>
    </citation>
    <scope>NUCLEOTIDE SEQUENCE [LARGE SCALE GENOMIC DNA]</scope>
</reference>
<sequence>MPLTLCVHSSRVCAVPLYINHTCCSLRLVVVDITMNTVSFLCALGTVLVSSSDKTAIVNKHNALRRGVQPTASNMLEMKWSNEAAANAQEWANTCSMNHSPATSGCGENLYMSSYKNTWSNAIQSWYDEVVDFQYGVGSTNGGVVGHYTQVVWYRSNLVGCALARCPNAQYEYFYVCHYCPPGNYQLARPYKSGPTCGDCSSACVNKLCTNPCKYTDKYSNCPNLKKNWGCSNTVIPSWCPASCKCTNEIF</sequence>
<evidence type="ECO:0000259" key="4">
    <source>
        <dbReference type="PROSITE" id="PS51670"/>
    </source>
</evidence>
<dbReference type="InterPro" id="IPR035940">
    <property type="entry name" value="CAP_sf"/>
</dbReference>
<dbReference type="SMART" id="SM00198">
    <property type="entry name" value="SCP"/>
    <property type="match status" value="1"/>
</dbReference>
<accession>A0A671VSM2</accession>
<keyword evidence="6" id="KW-1185">Reference proteome</keyword>
<dbReference type="InterPro" id="IPR014044">
    <property type="entry name" value="CAP_dom"/>
</dbReference>
<dbReference type="PROSITE" id="PS01009">
    <property type="entry name" value="CRISP_1"/>
    <property type="match status" value="1"/>
</dbReference>
<dbReference type="PROSITE" id="PS51670">
    <property type="entry name" value="SHKT"/>
    <property type="match status" value="1"/>
</dbReference>
<proteinExistence type="inferred from homology"/>
<feature type="disulfide bond" evidence="3">
    <location>
        <begin position="231"/>
        <end position="244"/>
    </location>
</feature>
<protein>
    <submittedName>
        <fullName evidence="5">Cysteine rich secretory protein 3</fullName>
    </submittedName>
</protein>
<reference evidence="5" key="2">
    <citation type="submission" date="2025-08" db="UniProtKB">
        <authorList>
            <consortium name="Ensembl"/>
        </authorList>
    </citation>
    <scope>IDENTIFICATION</scope>
</reference>
<dbReference type="Gene3D" id="3.40.33.10">
    <property type="entry name" value="CAP"/>
    <property type="match status" value="1"/>
</dbReference>
<dbReference type="GO" id="GO:0005576">
    <property type="term" value="C:extracellular region"/>
    <property type="evidence" value="ECO:0007669"/>
    <property type="project" value="InterPro"/>
</dbReference>
<dbReference type="SUPFAM" id="SSF55797">
    <property type="entry name" value="PR-1-like"/>
    <property type="match status" value="1"/>
</dbReference>
<dbReference type="Pfam" id="PF08562">
    <property type="entry name" value="Crisp"/>
    <property type="match status" value="1"/>
</dbReference>
<organism evidence="5 6">
    <name type="scientific">Sparus aurata</name>
    <name type="common">Gilthead sea bream</name>
    <dbReference type="NCBI Taxonomy" id="8175"/>
    <lineage>
        <taxon>Eukaryota</taxon>
        <taxon>Metazoa</taxon>
        <taxon>Chordata</taxon>
        <taxon>Craniata</taxon>
        <taxon>Vertebrata</taxon>
        <taxon>Euteleostomi</taxon>
        <taxon>Actinopterygii</taxon>
        <taxon>Neopterygii</taxon>
        <taxon>Teleostei</taxon>
        <taxon>Neoteleostei</taxon>
        <taxon>Acanthomorphata</taxon>
        <taxon>Eupercaria</taxon>
        <taxon>Spariformes</taxon>
        <taxon>Sparidae</taxon>
        <taxon>Sparus</taxon>
    </lineage>
</organism>
<dbReference type="InterPro" id="IPR001283">
    <property type="entry name" value="CRISP-related"/>
</dbReference>
<evidence type="ECO:0000313" key="5">
    <source>
        <dbReference type="Ensembl" id="ENSSAUP00010027561.1"/>
    </source>
</evidence>
<evidence type="ECO:0000313" key="6">
    <source>
        <dbReference type="Proteomes" id="UP000472265"/>
    </source>
</evidence>
<dbReference type="InterPro" id="IPR018244">
    <property type="entry name" value="Allrgn_V5/Tpx1_CS"/>
</dbReference>
<dbReference type="Pfam" id="PF00188">
    <property type="entry name" value="CAP"/>
    <property type="match status" value="1"/>
</dbReference>
<feature type="domain" description="ShKT" evidence="4">
    <location>
        <begin position="213"/>
        <end position="246"/>
    </location>
</feature>
<dbReference type="GeneTree" id="ENSGT00940000162013"/>
<evidence type="ECO:0000256" key="1">
    <source>
        <dbReference type="ARBA" id="ARBA00009923"/>
    </source>
</evidence>
<dbReference type="InterPro" id="IPR042076">
    <property type="entry name" value="Crisp-like_dom"/>
</dbReference>